<evidence type="ECO:0000256" key="4">
    <source>
        <dbReference type="ARBA" id="ARBA00008786"/>
    </source>
</evidence>
<dbReference type="SUPFAM" id="SSF56300">
    <property type="entry name" value="Metallo-dependent phosphatases"/>
    <property type="match status" value="1"/>
</dbReference>
<dbReference type="Pfam" id="PF08321">
    <property type="entry name" value="PPP5"/>
    <property type="match status" value="1"/>
</dbReference>
<comment type="subcellular location">
    <subcellularLocation>
        <location evidence="3">Nucleus</location>
    </subcellularLocation>
</comment>
<dbReference type="GO" id="GO:0046872">
    <property type="term" value="F:metal ion binding"/>
    <property type="evidence" value="ECO:0007669"/>
    <property type="project" value="UniProtKB-KW"/>
</dbReference>
<evidence type="ECO:0000256" key="2">
    <source>
        <dbReference type="ARBA" id="ARBA00001946"/>
    </source>
</evidence>
<dbReference type="InterPro" id="IPR019734">
    <property type="entry name" value="TPR_rpt"/>
</dbReference>
<evidence type="ECO:0000259" key="18">
    <source>
        <dbReference type="SMART" id="SM00156"/>
    </source>
</evidence>
<dbReference type="Gene3D" id="3.60.21.10">
    <property type="match status" value="1"/>
</dbReference>
<dbReference type="Gene3D" id="1.25.40.10">
    <property type="entry name" value="Tetratricopeptide repeat domain"/>
    <property type="match status" value="1"/>
</dbReference>
<evidence type="ECO:0000256" key="17">
    <source>
        <dbReference type="PROSITE-ProRule" id="PRU00339"/>
    </source>
</evidence>
<dbReference type="RefSeq" id="XP_067067462.1">
    <property type="nucleotide sequence ID" value="XM_067212915.1"/>
</dbReference>
<sequence>MEDKKETLSSEILPEIYKGKGNASFQEGNYLEAVEYYSMAINASISATNASNENLHVYYSNRALCNIRLENYGSAIIDAEASIDLCPTYSKAYYRRGVAYLNLFRYSLAKKDFLTVLSLTENDKEAYDKAMMCTKLIKQEKFLSAISTDRSKMLHETITLDSQRFTVPNDYDGPRYIQQSDNQIKESNLSCTEDTTHPKFENLSMKENKSTCQATISNITLDNGSFLNGLIDYIKIPGNRLHIKYAYAIVLDVIKVLKETAPKPLVHINLGKKEHITVCGDIHGQFYDLLNIFDINGLPSESNGYIFNGDFVDRGSFSVEVILVLFTLKIMFPYHVHLARGNHETRNLNKLYGFEGEILAKYDSTLYDLISEAFCFLPLVHIINNKVFIVHGGLCTEDNVKLKDIEQLYTKCEPGDSGIMSSLLWSDPHDRNGRSPSPRGVGCNFGPDITQKFLQDNNLDYIIRSHEVKQEGYSVDHNGNCITVFSAPNYCDSMGNKGALVKIHEHDLKPNFVQFSAAPHPPVPAMKYANPMLSYSM</sequence>
<keyword evidence="11" id="KW-0464">Manganese</keyword>
<dbReference type="PROSITE" id="PS50005">
    <property type="entry name" value="TPR"/>
    <property type="match status" value="2"/>
</dbReference>
<dbReference type="GO" id="GO:0005634">
    <property type="term" value="C:nucleus"/>
    <property type="evidence" value="ECO:0007669"/>
    <property type="project" value="UniProtKB-SubCell"/>
</dbReference>
<keyword evidence="8" id="KW-0378">Hydrolase</keyword>
<dbReference type="FunFam" id="3.60.21.10:FF:000036">
    <property type="entry name" value="Serine/threonine protein phosphatase 5"/>
    <property type="match status" value="1"/>
</dbReference>
<dbReference type="InterPro" id="IPR041753">
    <property type="entry name" value="PP5_C"/>
</dbReference>
<dbReference type="InterPro" id="IPR011990">
    <property type="entry name" value="TPR-like_helical_dom_sf"/>
</dbReference>
<dbReference type="PANTHER" id="PTHR45668:SF5">
    <property type="entry name" value="SERINE_THREONINE-PROTEIN PHOSPHATASE 5"/>
    <property type="match status" value="1"/>
</dbReference>
<dbReference type="OrthoDB" id="445564at2759"/>
<dbReference type="GeneID" id="92366871"/>
<keyword evidence="6" id="KW-0479">Metal-binding</keyword>
<evidence type="ECO:0000256" key="16">
    <source>
        <dbReference type="PIRSR" id="PIRSR033096-1"/>
    </source>
</evidence>
<feature type="repeat" description="TPR" evidence="17">
    <location>
        <begin position="14"/>
        <end position="47"/>
    </location>
</feature>
<comment type="catalytic activity">
    <reaction evidence="14">
        <text>O-phospho-L-threonyl-[protein] + H2O = L-threonyl-[protein] + phosphate</text>
        <dbReference type="Rhea" id="RHEA:47004"/>
        <dbReference type="Rhea" id="RHEA-COMP:11060"/>
        <dbReference type="Rhea" id="RHEA-COMP:11605"/>
        <dbReference type="ChEBI" id="CHEBI:15377"/>
        <dbReference type="ChEBI" id="CHEBI:30013"/>
        <dbReference type="ChEBI" id="CHEBI:43474"/>
        <dbReference type="ChEBI" id="CHEBI:61977"/>
        <dbReference type="EC" id="3.1.3.16"/>
    </reaction>
    <physiologicalReaction direction="left-to-right" evidence="14">
        <dbReference type="Rhea" id="RHEA:47005"/>
    </physiologicalReaction>
</comment>
<dbReference type="EC" id="3.1.3.16" evidence="5"/>
<dbReference type="InterPro" id="IPR029052">
    <property type="entry name" value="Metallo-depent_PP-like"/>
</dbReference>
<dbReference type="InterPro" id="IPR006186">
    <property type="entry name" value="Ser/Thr-sp_prot-phosphatase"/>
</dbReference>
<accession>A0A1J4MN70</accession>
<dbReference type="CDD" id="cd07417">
    <property type="entry name" value="MPP_PP5_C"/>
    <property type="match status" value="1"/>
</dbReference>
<dbReference type="VEuPathDB" id="CryptoDB:cand_026870"/>
<evidence type="ECO:0000256" key="14">
    <source>
        <dbReference type="ARBA" id="ARBA00048832"/>
    </source>
</evidence>
<dbReference type="Pfam" id="PF13181">
    <property type="entry name" value="TPR_8"/>
    <property type="match status" value="1"/>
</dbReference>
<evidence type="ECO:0000256" key="9">
    <source>
        <dbReference type="ARBA" id="ARBA00022803"/>
    </source>
</evidence>
<dbReference type="InterPro" id="IPR004843">
    <property type="entry name" value="Calcineurin-like_PHP"/>
</dbReference>
<evidence type="ECO:0000256" key="3">
    <source>
        <dbReference type="ARBA" id="ARBA00004123"/>
    </source>
</evidence>
<feature type="active site" description="Proton donor/acceptor" evidence="16">
    <location>
        <position position="343"/>
    </location>
</feature>
<keyword evidence="20" id="KW-1185">Reference proteome</keyword>
<dbReference type="AlphaFoldDB" id="A0A1J4MN70"/>
<evidence type="ECO:0000256" key="5">
    <source>
        <dbReference type="ARBA" id="ARBA00013081"/>
    </source>
</evidence>
<comment type="catalytic activity">
    <reaction evidence="13">
        <text>O-phospho-L-seryl-[protein] + H2O = L-seryl-[protein] + phosphate</text>
        <dbReference type="Rhea" id="RHEA:20629"/>
        <dbReference type="Rhea" id="RHEA-COMP:9863"/>
        <dbReference type="Rhea" id="RHEA-COMP:11604"/>
        <dbReference type="ChEBI" id="CHEBI:15377"/>
        <dbReference type="ChEBI" id="CHEBI:29999"/>
        <dbReference type="ChEBI" id="CHEBI:43474"/>
        <dbReference type="ChEBI" id="CHEBI:83421"/>
        <dbReference type="EC" id="3.1.3.16"/>
    </reaction>
    <physiologicalReaction direction="left-to-right" evidence="13">
        <dbReference type="Rhea" id="RHEA:20630"/>
    </physiologicalReaction>
</comment>
<evidence type="ECO:0000256" key="8">
    <source>
        <dbReference type="ARBA" id="ARBA00022801"/>
    </source>
</evidence>
<evidence type="ECO:0000256" key="7">
    <source>
        <dbReference type="ARBA" id="ARBA00022737"/>
    </source>
</evidence>
<comment type="caution">
    <text evidence="19">The sequence shown here is derived from an EMBL/GenBank/DDBJ whole genome shotgun (WGS) entry which is preliminary data.</text>
</comment>
<dbReference type="Pfam" id="PF00149">
    <property type="entry name" value="Metallophos"/>
    <property type="match status" value="1"/>
</dbReference>
<evidence type="ECO:0000256" key="10">
    <source>
        <dbReference type="ARBA" id="ARBA00022912"/>
    </source>
</evidence>
<dbReference type="Proteomes" id="UP000186804">
    <property type="component" value="Unassembled WGS sequence"/>
</dbReference>
<keyword evidence="10" id="KW-0904">Protein phosphatase</keyword>
<dbReference type="InterPro" id="IPR013235">
    <property type="entry name" value="PPP_dom"/>
</dbReference>
<evidence type="ECO:0000256" key="1">
    <source>
        <dbReference type="ARBA" id="ARBA00001936"/>
    </source>
</evidence>
<dbReference type="SMART" id="SM00028">
    <property type="entry name" value="TPR"/>
    <property type="match status" value="3"/>
</dbReference>
<dbReference type="SMART" id="SM00156">
    <property type="entry name" value="PP2Ac"/>
    <property type="match status" value="1"/>
</dbReference>
<comment type="cofactor">
    <cofactor evidence="1">
        <name>Mn(2+)</name>
        <dbReference type="ChEBI" id="CHEBI:29035"/>
    </cofactor>
</comment>
<keyword evidence="9 17" id="KW-0802">TPR repeat</keyword>
<gene>
    <name evidence="19" type="ORF">cand_026870</name>
</gene>
<keyword evidence="7" id="KW-0677">Repeat</keyword>
<evidence type="ECO:0000256" key="15">
    <source>
        <dbReference type="ARBA" id="ARBA00073946"/>
    </source>
</evidence>
<reference evidence="19 20" key="1">
    <citation type="submission" date="2016-10" db="EMBL/GenBank/DDBJ databases">
        <title>Reductive evolution of mitochondrial metabolism and differential evolution of invasion-related proteins in Cryptosporidium.</title>
        <authorList>
            <person name="Liu S."/>
            <person name="Roellig D.M."/>
            <person name="Guo Y."/>
            <person name="Li N."/>
            <person name="Frace M.A."/>
            <person name="Tang K."/>
            <person name="Zhang L."/>
            <person name="Feng Y."/>
            <person name="Xiao L."/>
        </authorList>
    </citation>
    <scope>NUCLEOTIDE SEQUENCE [LARGE SCALE GENOMIC DNA]</scope>
    <source>
        <strain evidence="19">30847</strain>
    </source>
</reference>
<evidence type="ECO:0000313" key="19">
    <source>
        <dbReference type="EMBL" id="OII75616.1"/>
    </source>
</evidence>
<dbReference type="PANTHER" id="PTHR45668">
    <property type="entry name" value="SERINE/THREONINE-PROTEIN PHOSPHATASE 5-RELATED"/>
    <property type="match status" value="1"/>
</dbReference>
<proteinExistence type="inferred from homology"/>
<evidence type="ECO:0000256" key="12">
    <source>
        <dbReference type="ARBA" id="ARBA00023242"/>
    </source>
</evidence>
<evidence type="ECO:0000256" key="6">
    <source>
        <dbReference type="ARBA" id="ARBA00022723"/>
    </source>
</evidence>
<dbReference type="GO" id="GO:0005737">
    <property type="term" value="C:cytoplasm"/>
    <property type="evidence" value="ECO:0007669"/>
    <property type="project" value="UniProtKB-ARBA"/>
</dbReference>
<dbReference type="PIRSF" id="PIRSF033096">
    <property type="entry name" value="PPPtase_5"/>
    <property type="match status" value="1"/>
</dbReference>
<dbReference type="GO" id="GO:0004722">
    <property type="term" value="F:protein serine/threonine phosphatase activity"/>
    <property type="evidence" value="ECO:0007669"/>
    <property type="project" value="UniProtKB-EC"/>
</dbReference>
<evidence type="ECO:0000256" key="11">
    <source>
        <dbReference type="ARBA" id="ARBA00023211"/>
    </source>
</evidence>
<organism evidence="19 20">
    <name type="scientific">Cryptosporidium andersoni</name>
    <dbReference type="NCBI Taxonomy" id="117008"/>
    <lineage>
        <taxon>Eukaryota</taxon>
        <taxon>Sar</taxon>
        <taxon>Alveolata</taxon>
        <taxon>Apicomplexa</taxon>
        <taxon>Conoidasida</taxon>
        <taxon>Coccidia</taxon>
        <taxon>Eucoccidiorida</taxon>
        <taxon>Eimeriorina</taxon>
        <taxon>Cryptosporidiidae</taxon>
        <taxon>Cryptosporidium</taxon>
    </lineage>
</organism>
<comment type="similarity">
    <text evidence="4">Belongs to the PPP phosphatase family. PP-5 (PP-T) subfamily.</text>
</comment>
<evidence type="ECO:0000256" key="13">
    <source>
        <dbReference type="ARBA" id="ARBA00047986"/>
    </source>
</evidence>
<evidence type="ECO:0000313" key="20">
    <source>
        <dbReference type="Proteomes" id="UP000186804"/>
    </source>
</evidence>
<dbReference type="PRINTS" id="PR00114">
    <property type="entry name" value="STPHPHTASE"/>
</dbReference>
<feature type="repeat" description="TPR" evidence="17">
    <location>
        <begin position="90"/>
        <end position="123"/>
    </location>
</feature>
<dbReference type="EMBL" id="LRBS01000086">
    <property type="protein sequence ID" value="OII75616.1"/>
    <property type="molecule type" value="Genomic_DNA"/>
</dbReference>
<dbReference type="InterPro" id="IPR051134">
    <property type="entry name" value="PPP_phosphatase"/>
</dbReference>
<comment type="cofactor">
    <cofactor evidence="2">
        <name>Mg(2+)</name>
        <dbReference type="ChEBI" id="CHEBI:18420"/>
    </cofactor>
</comment>
<protein>
    <recommendedName>
        <fullName evidence="15">Serine/threonine-protein phosphatase T</fullName>
        <ecNumber evidence="5">3.1.3.16</ecNumber>
    </recommendedName>
</protein>
<name>A0A1J4MN70_9CRYT</name>
<dbReference type="SUPFAM" id="SSF48452">
    <property type="entry name" value="TPR-like"/>
    <property type="match status" value="1"/>
</dbReference>
<feature type="domain" description="Serine/threonine specific protein phosphatases" evidence="18">
    <location>
        <begin position="241"/>
        <end position="519"/>
    </location>
</feature>
<keyword evidence="12" id="KW-0539">Nucleus</keyword>